<proteinExistence type="predicted"/>
<protein>
    <submittedName>
        <fullName evidence="1">(California timema) hypothetical protein</fullName>
    </submittedName>
</protein>
<reference evidence="1" key="1">
    <citation type="submission" date="2020-11" db="EMBL/GenBank/DDBJ databases">
        <authorList>
            <person name="Tran Van P."/>
        </authorList>
    </citation>
    <scope>NUCLEOTIDE SEQUENCE</scope>
</reference>
<evidence type="ECO:0000313" key="1">
    <source>
        <dbReference type="EMBL" id="CAD7578565.1"/>
    </source>
</evidence>
<organism evidence="1">
    <name type="scientific">Timema californicum</name>
    <name type="common">California timema</name>
    <name type="synonym">Walking stick</name>
    <dbReference type="NCBI Taxonomy" id="61474"/>
    <lineage>
        <taxon>Eukaryota</taxon>
        <taxon>Metazoa</taxon>
        <taxon>Ecdysozoa</taxon>
        <taxon>Arthropoda</taxon>
        <taxon>Hexapoda</taxon>
        <taxon>Insecta</taxon>
        <taxon>Pterygota</taxon>
        <taxon>Neoptera</taxon>
        <taxon>Polyneoptera</taxon>
        <taxon>Phasmatodea</taxon>
        <taxon>Timematodea</taxon>
        <taxon>Timematoidea</taxon>
        <taxon>Timematidae</taxon>
        <taxon>Timema</taxon>
    </lineage>
</organism>
<accession>A0A7R9PCY3</accession>
<name>A0A7R9PCY3_TIMCA</name>
<gene>
    <name evidence="1" type="ORF">TCMB3V08_LOCUS11105</name>
</gene>
<sequence>MAVLKMASCELMPSPKTFWPSIKDDLTKVTWAHAVNSKDDFNKALKALRLFSPDSELRYTHAQRKMAQDGIWKIGLAFNRKNIAQHRKA</sequence>
<dbReference type="AlphaFoldDB" id="A0A7R9PCY3"/>
<dbReference type="EMBL" id="OE187986">
    <property type="protein sequence ID" value="CAD7578565.1"/>
    <property type="molecule type" value="Genomic_DNA"/>
</dbReference>